<keyword evidence="1" id="KW-0147">Chitin-binding</keyword>
<dbReference type="InParanoid" id="B9SHZ9"/>
<dbReference type="InterPro" id="IPR018392">
    <property type="entry name" value="LysM"/>
</dbReference>
<dbReference type="PROSITE" id="PS51782">
    <property type="entry name" value="LYSM"/>
    <property type="match status" value="1"/>
</dbReference>
<evidence type="ECO:0000259" key="4">
    <source>
        <dbReference type="PROSITE" id="PS51782"/>
    </source>
</evidence>
<dbReference type="CDD" id="cd00118">
    <property type="entry name" value="LysM"/>
    <property type="match status" value="1"/>
</dbReference>
<dbReference type="SMART" id="SM00257">
    <property type="entry name" value="LysM"/>
    <property type="match status" value="1"/>
</dbReference>
<dbReference type="InterPro" id="IPR052210">
    <property type="entry name" value="LysM1-like"/>
</dbReference>
<gene>
    <name evidence="5" type="ORF">RCOM_0611620</name>
</gene>
<dbReference type="eggNOG" id="ENOG502S77K">
    <property type="taxonomic scope" value="Eukaryota"/>
</dbReference>
<dbReference type="InterPro" id="IPR036779">
    <property type="entry name" value="LysM_dom_sf"/>
</dbReference>
<evidence type="ECO:0000256" key="1">
    <source>
        <dbReference type="ARBA" id="ARBA00022669"/>
    </source>
</evidence>
<feature type="domain" description="LysM" evidence="4">
    <location>
        <begin position="56"/>
        <end position="100"/>
    </location>
</feature>
<dbReference type="AlphaFoldDB" id="B9SHZ9"/>
<dbReference type="Proteomes" id="UP000008311">
    <property type="component" value="Unassembled WGS sequence"/>
</dbReference>
<proteinExistence type="predicted"/>
<evidence type="ECO:0000313" key="5">
    <source>
        <dbReference type="EMBL" id="EEF36736.1"/>
    </source>
</evidence>
<evidence type="ECO:0000313" key="6">
    <source>
        <dbReference type="Proteomes" id="UP000008311"/>
    </source>
</evidence>
<feature type="chain" id="PRO_5002889418" description="LysM domain-containing protein" evidence="3">
    <location>
        <begin position="30"/>
        <end position="104"/>
    </location>
</feature>
<sequence>MAKFNNKASMLLKLAIMLSLFVMISTAQSRKISSFLFYIVNVVGFGNAKSTPECDSVYGAQDGDTCTSLAAQFDLTLEFFSSINPNLNCDAIFVGQWLCTDGTA</sequence>
<organism evidence="5 6">
    <name type="scientific">Ricinus communis</name>
    <name type="common">Castor bean</name>
    <dbReference type="NCBI Taxonomy" id="3988"/>
    <lineage>
        <taxon>Eukaryota</taxon>
        <taxon>Viridiplantae</taxon>
        <taxon>Streptophyta</taxon>
        <taxon>Embryophyta</taxon>
        <taxon>Tracheophyta</taxon>
        <taxon>Spermatophyta</taxon>
        <taxon>Magnoliopsida</taxon>
        <taxon>eudicotyledons</taxon>
        <taxon>Gunneridae</taxon>
        <taxon>Pentapetalae</taxon>
        <taxon>rosids</taxon>
        <taxon>fabids</taxon>
        <taxon>Malpighiales</taxon>
        <taxon>Euphorbiaceae</taxon>
        <taxon>Acalyphoideae</taxon>
        <taxon>Acalypheae</taxon>
        <taxon>Ricinus</taxon>
    </lineage>
</organism>
<accession>B9SHZ9</accession>
<keyword evidence="6" id="KW-1185">Reference proteome</keyword>
<evidence type="ECO:0000256" key="3">
    <source>
        <dbReference type="SAM" id="SignalP"/>
    </source>
</evidence>
<name>B9SHZ9_RICCO</name>
<dbReference type="PANTHER" id="PTHR34997">
    <property type="entry name" value="AM15"/>
    <property type="match status" value="1"/>
</dbReference>
<dbReference type="PANTHER" id="PTHR34997:SF10">
    <property type="entry name" value="LYSM DOMAIN-CONTAINING PROTEIN"/>
    <property type="match status" value="1"/>
</dbReference>
<reference evidence="6" key="1">
    <citation type="journal article" date="2010" name="Nat. Biotechnol.">
        <title>Draft genome sequence of the oilseed species Ricinus communis.</title>
        <authorList>
            <person name="Chan A.P."/>
            <person name="Crabtree J."/>
            <person name="Zhao Q."/>
            <person name="Lorenzi H."/>
            <person name="Orvis J."/>
            <person name="Puiu D."/>
            <person name="Melake-Berhan A."/>
            <person name="Jones K.M."/>
            <person name="Redman J."/>
            <person name="Chen G."/>
            <person name="Cahoon E.B."/>
            <person name="Gedil M."/>
            <person name="Stanke M."/>
            <person name="Haas B.J."/>
            <person name="Wortman J.R."/>
            <person name="Fraser-Liggett C.M."/>
            <person name="Ravel J."/>
            <person name="Rabinowicz P.D."/>
        </authorList>
    </citation>
    <scope>NUCLEOTIDE SEQUENCE [LARGE SCALE GENOMIC DNA]</scope>
    <source>
        <strain evidence="6">cv. Hale</strain>
    </source>
</reference>
<dbReference type="GO" id="GO:0008061">
    <property type="term" value="F:chitin binding"/>
    <property type="evidence" value="ECO:0007669"/>
    <property type="project" value="UniProtKB-KW"/>
</dbReference>
<dbReference type="Pfam" id="PF01476">
    <property type="entry name" value="LysM"/>
    <property type="match status" value="1"/>
</dbReference>
<keyword evidence="2" id="KW-0843">Virulence</keyword>
<dbReference type="SUPFAM" id="SSF54106">
    <property type="entry name" value="LysM domain"/>
    <property type="match status" value="1"/>
</dbReference>
<evidence type="ECO:0000256" key="2">
    <source>
        <dbReference type="ARBA" id="ARBA00023026"/>
    </source>
</evidence>
<dbReference type="EMBL" id="EQ973968">
    <property type="protein sequence ID" value="EEF36736.1"/>
    <property type="molecule type" value="Genomic_DNA"/>
</dbReference>
<dbReference type="Gene3D" id="3.10.350.10">
    <property type="entry name" value="LysM domain"/>
    <property type="match status" value="1"/>
</dbReference>
<keyword evidence="3" id="KW-0732">Signal</keyword>
<feature type="signal peptide" evidence="3">
    <location>
        <begin position="1"/>
        <end position="29"/>
    </location>
</feature>
<protein>
    <recommendedName>
        <fullName evidence="4">LysM domain-containing protein</fullName>
    </recommendedName>
</protein>
<dbReference type="STRING" id="3988.B9SHZ9"/>